<evidence type="ECO:0000256" key="3">
    <source>
        <dbReference type="ARBA" id="ARBA00006991"/>
    </source>
</evidence>
<keyword evidence="4" id="KW-0479">Metal-binding</keyword>
<keyword evidence="8" id="KW-0805">Transcription regulation</keyword>
<keyword evidence="11" id="KW-0539">Nucleus</keyword>
<comment type="similarity">
    <text evidence="3">Belongs to the krueppel C2H2-type zinc-finger protein family.</text>
</comment>
<dbReference type="FunFam" id="3.30.160.60:FF:001732">
    <property type="entry name" value="Zgc:162936"/>
    <property type="match status" value="1"/>
</dbReference>
<dbReference type="PROSITE" id="PS00028">
    <property type="entry name" value="ZINC_FINGER_C2H2_1"/>
    <property type="match status" value="2"/>
</dbReference>
<evidence type="ECO:0000256" key="7">
    <source>
        <dbReference type="ARBA" id="ARBA00022833"/>
    </source>
</evidence>
<dbReference type="EMBL" id="CAIIXF020000002">
    <property type="protein sequence ID" value="CAH1777109.1"/>
    <property type="molecule type" value="Genomic_DNA"/>
</dbReference>
<evidence type="ECO:0000256" key="4">
    <source>
        <dbReference type="ARBA" id="ARBA00022723"/>
    </source>
</evidence>
<comment type="function">
    <text evidence="1">May be involved in transcriptional regulation.</text>
</comment>
<reference evidence="12" key="1">
    <citation type="submission" date="2022-03" db="EMBL/GenBank/DDBJ databases">
        <authorList>
            <person name="Martin C."/>
        </authorList>
    </citation>
    <scope>NUCLEOTIDE SEQUENCE</scope>
</reference>
<dbReference type="Pfam" id="PF00096">
    <property type="entry name" value="zf-C2H2"/>
    <property type="match status" value="2"/>
</dbReference>
<sequence>MPHACRPYNHTTGNSYYNIHKSDYGHMQSEHMGSNNITHMAISGERSADVRRPHVCHLCRKGFKQPQHLKYHMNIHTGLRPYKCNHCAMAFSAPSNLIVHKKKYHPEQSYK</sequence>
<evidence type="ECO:0000256" key="1">
    <source>
        <dbReference type="ARBA" id="ARBA00003767"/>
    </source>
</evidence>
<dbReference type="InterPro" id="IPR013087">
    <property type="entry name" value="Znf_C2H2_type"/>
</dbReference>
<dbReference type="OrthoDB" id="6121004at2759"/>
<dbReference type="SMART" id="SM00355">
    <property type="entry name" value="ZnF_C2H2"/>
    <property type="match status" value="2"/>
</dbReference>
<dbReference type="GO" id="GO:0005694">
    <property type="term" value="C:chromosome"/>
    <property type="evidence" value="ECO:0007669"/>
    <property type="project" value="UniProtKB-ARBA"/>
</dbReference>
<evidence type="ECO:0000313" key="13">
    <source>
        <dbReference type="Proteomes" id="UP000749559"/>
    </source>
</evidence>
<dbReference type="PANTHER" id="PTHR23235:SF178">
    <property type="entry name" value="C2H2-TYPE DOMAIN-CONTAINING PROTEIN-RELATED"/>
    <property type="match status" value="1"/>
</dbReference>
<dbReference type="AlphaFoldDB" id="A0A8J1TFU1"/>
<evidence type="ECO:0000256" key="11">
    <source>
        <dbReference type="ARBA" id="ARBA00023242"/>
    </source>
</evidence>
<comment type="caution">
    <text evidence="12">The sequence shown here is derived from an EMBL/GenBank/DDBJ whole genome shotgun (WGS) entry which is preliminary data.</text>
</comment>
<dbReference type="GO" id="GO:0000978">
    <property type="term" value="F:RNA polymerase II cis-regulatory region sequence-specific DNA binding"/>
    <property type="evidence" value="ECO:0007669"/>
    <property type="project" value="TreeGrafter"/>
</dbReference>
<keyword evidence="9" id="KW-0238">DNA-binding</keyword>
<dbReference type="GO" id="GO:0000981">
    <property type="term" value="F:DNA-binding transcription factor activity, RNA polymerase II-specific"/>
    <property type="evidence" value="ECO:0007669"/>
    <property type="project" value="TreeGrafter"/>
</dbReference>
<keyword evidence="5" id="KW-0677">Repeat</keyword>
<evidence type="ECO:0000313" key="12">
    <source>
        <dbReference type="EMBL" id="CAH1777109.1"/>
    </source>
</evidence>
<proteinExistence type="inferred from homology"/>
<keyword evidence="10" id="KW-0804">Transcription</keyword>
<dbReference type="Gene3D" id="3.30.160.60">
    <property type="entry name" value="Classic Zinc Finger"/>
    <property type="match status" value="2"/>
</dbReference>
<name>A0A8J1TFU1_OWEFU</name>
<organism evidence="12 13">
    <name type="scientific">Owenia fusiformis</name>
    <name type="common">Polychaete worm</name>
    <dbReference type="NCBI Taxonomy" id="6347"/>
    <lineage>
        <taxon>Eukaryota</taxon>
        <taxon>Metazoa</taxon>
        <taxon>Spiralia</taxon>
        <taxon>Lophotrochozoa</taxon>
        <taxon>Annelida</taxon>
        <taxon>Polychaeta</taxon>
        <taxon>Sedentaria</taxon>
        <taxon>Canalipalpata</taxon>
        <taxon>Sabellida</taxon>
        <taxon>Oweniida</taxon>
        <taxon>Oweniidae</taxon>
        <taxon>Owenia</taxon>
    </lineage>
</organism>
<dbReference type="GO" id="GO:0008270">
    <property type="term" value="F:zinc ion binding"/>
    <property type="evidence" value="ECO:0007669"/>
    <property type="project" value="UniProtKB-KW"/>
</dbReference>
<dbReference type="SUPFAM" id="SSF57667">
    <property type="entry name" value="beta-beta-alpha zinc fingers"/>
    <property type="match status" value="1"/>
</dbReference>
<accession>A0A8J1TFU1</accession>
<dbReference type="PROSITE" id="PS50157">
    <property type="entry name" value="ZINC_FINGER_C2H2_2"/>
    <property type="match status" value="2"/>
</dbReference>
<dbReference type="GO" id="GO:0005634">
    <property type="term" value="C:nucleus"/>
    <property type="evidence" value="ECO:0007669"/>
    <property type="project" value="UniProtKB-SubCell"/>
</dbReference>
<evidence type="ECO:0000256" key="10">
    <source>
        <dbReference type="ARBA" id="ARBA00023163"/>
    </source>
</evidence>
<evidence type="ECO:0000256" key="2">
    <source>
        <dbReference type="ARBA" id="ARBA00004123"/>
    </source>
</evidence>
<evidence type="ECO:0000256" key="5">
    <source>
        <dbReference type="ARBA" id="ARBA00022737"/>
    </source>
</evidence>
<comment type="subcellular location">
    <subcellularLocation>
        <location evidence="2">Nucleus</location>
    </subcellularLocation>
</comment>
<keyword evidence="13" id="KW-1185">Reference proteome</keyword>
<evidence type="ECO:0000256" key="9">
    <source>
        <dbReference type="ARBA" id="ARBA00023125"/>
    </source>
</evidence>
<keyword evidence="6" id="KW-0863">Zinc-finger</keyword>
<keyword evidence="7" id="KW-0862">Zinc</keyword>
<gene>
    <name evidence="12" type="ORF">OFUS_LOCUS4197</name>
</gene>
<dbReference type="Proteomes" id="UP000749559">
    <property type="component" value="Unassembled WGS sequence"/>
</dbReference>
<dbReference type="InterPro" id="IPR036236">
    <property type="entry name" value="Znf_C2H2_sf"/>
</dbReference>
<evidence type="ECO:0000256" key="6">
    <source>
        <dbReference type="ARBA" id="ARBA00022771"/>
    </source>
</evidence>
<protein>
    <submittedName>
        <fullName evidence="12">Uncharacterized protein</fullName>
    </submittedName>
</protein>
<dbReference type="PANTHER" id="PTHR23235">
    <property type="entry name" value="KRUEPPEL-LIKE TRANSCRIPTION FACTOR"/>
    <property type="match status" value="1"/>
</dbReference>
<dbReference type="FunFam" id="3.30.160.60:FF:000226">
    <property type="entry name" value="Zinc finger protein 236 variant"/>
    <property type="match status" value="1"/>
</dbReference>
<evidence type="ECO:0000256" key="8">
    <source>
        <dbReference type="ARBA" id="ARBA00023015"/>
    </source>
</evidence>
<dbReference type="GO" id="GO:0045893">
    <property type="term" value="P:positive regulation of DNA-templated transcription"/>
    <property type="evidence" value="ECO:0007669"/>
    <property type="project" value="UniProtKB-ARBA"/>
</dbReference>